<keyword evidence="6" id="KW-0175">Coiled coil</keyword>
<feature type="region of interest" description="Disordered" evidence="7">
    <location>
        <begin position="32"/>
        <end position="54"/>
    </location>
</feature>
<comment type="similarity">
    <text evidence="2">Belongs to the Orn/Lys/Arg decarboxylase class-I family.</text>
</comment>
<dbReference type="RefSeq" id="WP_168905855.1">
    <property type="nucleotide sequence ID" value="NZ_CP051428.1"/>
</dbReference>
<evidence type="ECO:0000259" key="9">
    <source>
        <dbReference type="Pfam" id="PF03711"/>
    </source>
</evidence>
<comment type="cofactor">
    <cofactor evidence="1">
        <name>pyridoxal 5'-phosphate</name>
        <dbReference type="ChEBI" id="CHEBI:597326"/>
    </cofactor>
</comment>
<dbReference type="EMBL" id="CP051428">
    <property type="protein sequence ID" value="QJC50164.1"/>
    <property type="molecule type" value="Genomic_DNA"/>
</dbReference>
<dbReference type="GO" id="GO:0008483">
    <property type="term" value="F:transaminase activity"/>
    <property type="evidence" value="ECO:0007669"/>
    <property type="project" value="UniProtKB-KW"/>
</dbReference>
<evidence type="ECO:0000259" key="8">
    <source>
        <dbReference type="Pfam" id="PF01276"/>
    </source>
</evidence>
<organism evidence="10 11">
    <name type="scientific">Paenibacillus albicereus</name>
    <dbReference type="NCBI Taxonomy" id="2726185"/>
    <lineage>
        <taxon>Bacteria</taxon>
        <taxon>Bacillati</taxon>
        <taxon>Bacillota</taxon>
        <taxon>Bacilli</taxon>
        <taxon>Bacillales</taxon>
        <taxon>Paenibacillaceae</taxon>
        <taxon>Paenibacillus</taxon>
    </lineage>
</organism>
<protein>
    <submittedName>
        <fullName evidence="10">Aminotransferase class I/II-fold pyridoxal phosphate-dependent enzyme</fullName>
    </submittedName>
</protein>
<evidence type="ECO:0000313" key="11">
    <source>
        <dbReference type="Proteomes" id="UP000502136"/>
    </source>
</evidence>
<dbReference type="InterPro" id="IPR008286">
    <property type="entry name" value="Prn/Lys/Arg_de-COase_C"/>
</dbReference>
<dbReference type="Proteomes" id="UP000502136">
    <property type="component" value="Chromosome"/>
</dbReference>
<evidence type="ECO:0000256" key="6">
    <source>
        <dbReference type="SAM" id="Coils"/>
    </source>
</evidence>
<feature type="region of interest" description="Disordered" evidence="7">
    <location>
        <begin position="435"/>
        <end position="471"/>
    </location>
</feature>
<gene>
    <name evidence="10" type="ORF">HGI30_00080</name>
</gene>
<reference evidence="10 11" key="1">
    <citation type="submission" date="2020-04" db="EMBL/GenBank/DDBJ databases">
        <title>Novel Paenibacillus strain UniB2 isolated from commercial digestive syrup.</title>
        <authorList>
            <person name="Thorat V."/>
            <person name="Kirdat K."/>
            <person name="Tiwarekar B."/>
            <person name="Yadav A."/>
        </authorList>
    </citation>
    <scope>NUCLEOTIDE SEQUENCE [LARGE SCALE GENOMIC DNA]</scope>
    <source>
        <strain evidence="10 11">UniB2</strain>
    </source>
</reference>
<dbReference type="InterPro" id="IPR015421">
    <property type="entry name" value="PyrdxlP-dep_Trfase_major"/>
</dbReference>
<dbReference type="SUPFAM" id="SSF53383">
    <property type="entry name" value="PLP-dependent transferases"/>
    <property type="match status" value="1"/>
</dbReference>
<keyword evidence="11" id="KW-1185">Reference proteome</keyword>
<name>A0A6H2GRX4_9BACL</name>
<feature type="domain" description="Orn/Lys/Arg decarboxylases family 1 pyridoxal-P attachment site" evidence="8">
    <location>
        <begin position="16"/>
        <end position="328"/>
    </location>
</feature>
<feature type="domain" description="Orn/Lys/Arg decarboxylase C-terminal" evidence="9">
    <location>
        <begin position="490"/>
        <end position="528"/>
    </location>
</feature>
<dbReference type="PANTHER" id="PTHR43277:SF3">
    <property type="entry name" value="DECARBOXYLASE, PUTATIVE-RELATED"/>
    <property type="match status" value="1"/>
</dbReference>
<evidence type="ECO:0000256" key="1">
    <source>
        <dbReference type="ARBA" id="ARBA00001933"/>
    </source>
</evidence>
<feature type="compositionally biased region" description="Basic and acidic residues" evidence="7">
    <location>
        <begin position="435"/>
        <end position="457"/>
    </location>
</feature>
<sequence length="558" mass="60172">MERERKPFSLTNHVGPIVDILQRHAAARPRSFHVPGHKGIEPPQAAGAASKRGSVDGAPSFVSALGGLLPMDVTELSDTDDLHDPSGAIQQAQQLAACRFGADETAFLVGGSTAGNLALLLGCLQPGDIALIQRNVHKSVLNGLRLSGAKAVFLEPRIEPSSGLSELPALEAVEQALRSWPQAKALVLSNPSYYGWSRDLQPYAELVHRTECLLLVDEAHGAHYGLHPDLPSGALQAGADAVVQSTHKTLHAMTMGAMLHMQGERLDRQKVKAMLAALQSSSPSYPIMASLDLARGLLDEHGPDWFGPGLHAAASIRSRLRLSERWGLAEDLVQDEGIRTDPLRIVLYDRLGDWKGFDLLRQLERRGIWAEMADETYVVLLVGARTGMEEAAELLAALAELEQLGRELASEEGSATEAGKRIAACPEIIPARGAETRTDKAKARGVETRTDKAKTRVAEAASGDQAGGASREPAFLFSEPTRLERFPPSERETELVPLMEAAGRVSAEAIIPYPPGIPLVLEGEAITARLIDSMQRLDGARFQGKSVSERGSIRVRRR</sequence>
<keyword evidence="5" id="KW-0456">Lyase</keyword>
<keyword evidence="10" id="KW-0032">Aminotransferase</keyword>
<dbReference type="KEGG" id="palr:HGI30_00080"/>
<evidence type="ECO:0000256" key="7">
    <source>
        <dbReference type="SAM" id="MobiDB-lite"/>
    </source>
</evidence>
<evidence type="ECO:0000256" key="5">
    <source>
        <dbReference type="ARBA" id="ARBA00023239"/>
    </source>
</evidence>
<proteinExistence type="inferred from homology"/>
<feature type="coiled-coil region" evidence="6">
    <location>
        <begin position="384"/>
        <end position="411"/>
    </location>
</feature>
<dbReference type="GO" id="GO:0016831">
    <property type="term" value="F:carboxy-lyase activity"/>
    <property type="evidence" value="ECO:0007669"/>
    <property type="project" value="UniProtKB-KW"/>
</dbReference>
<evidence type="ECO:0000313" key="10">
    <source>
        <dbReference type="EMBL" id="QJC50164.1"/>
    </source>
</evidence>
<dbReference type="Pfam" id="PF01276">
    <property type="entry name" value="OKR_DC_1"/>
    <property type="match status" value="1"/>
</dbReference>
<dbReference type="Gene3D" id="3.90.100.10">
    <property type="entry name" value="Orn/Lys/Arg decarboxylase, C-terminal domain"/>
    <property type="match status" value="1"/>
</dbReference>
<evidence type="ECO:0000256" key="3">
    <source>
        <dbReference type="ARBA" id="ARBA00022793"/>
    </source>
</evidence>
<evidence type="ECO:0000256" key="2">
    <source>
        <dbReference type="ARBA" id="ARBA00010671"/>
    </source>
</evidence>
<keyword evidence="10" id="KW-0808">Transferase</keyword>
<accession>A0A6H2GRX4</accession>
<dbReference type="AlphaFoldDB" id="A0A6H2GRX4"/>
<dbReference type="Pfam" id="PF03711">
    <property type="entry name" value="OKR_DC_1_C"/>
    <property type="match status" value="1"/>
</dbReference>
<dbReference type="InterPro" id="IPR000310">
    <property type="entry name" value="Orn/Lys/Arg_deCO2ase_major_dom"/>
</dbReference>
<keyword evidence="3" id="KW-0210">Decarboxylase</keyword>
<dbReference type="PANTHER" id="PTHR43277">
    <property type="entry name" value="ARGININE DECARBOXYLASE"/>
    <property type="match status" value="1"/>
</dbReference>
<evidence type="ECO:0000256" key="4">
    <source>
        <dbReference type="ARBA" id="ARBA00022898"/>
    </source>
</evidence>
<dbReference type="InterPro" id="IPR052357">
    <property type="entry name" value="Orn_Lys_Arg_decarboxylase-I"/>
</dbReference>
<dbReference type="Gene3D" id="3.40.640.10">
    <property type="entry name" value="Type I PLP-dependent aspartate aminotransferase-like (Major domain)"/>
    <property type="match status" value="1"/>
</dbReference>
<dbReference type="InterPro" id="IPR015424">
    <property type="entry name" value="PyrdxlP-dep_Trfase"/>
</dbReference>
<keyword evidence="4" id="KW-0663">Pyridoxal phosphate</keyword>